<evidence type="ECO:0000259" key="6">
    <source>
        <dbReference type="Pfam" id="PF01520"/>
    </source>
</evidence>
<evidence type="ECO:0000256" key="3">
    <source>
        <dbReference type="ARBA" id="ARBA00022801"/>
    </source>
</evidence>
<accession>A0A239IHU5</accession>
<dbReference type="InterPro" id="IPR002508">
    <property type="entry name" value="MurNAc-LAA_cat"/>
</dbReference>
<dbReference type="GO" id="GO:0009253">
    <property type="term" value="P:peptidoglycan catabolic process"/>
    <property type="evidence" value="ECO:0007669"/>
    <property type="project" value="InterPro"/>
</dbReference>
<feature type="domain" description="MurNAc-LAA" evidence="6">
    <location>
        <begin position="36"/>
        <end position="232"/>
    </location>
</feature>
<gene>
    <name evidence="7" type="ORF">SAMN05421770_10398</name>
</gene>
<name>A0A239IHU5_9BACT</name>
<evidence type="ECO:0000313" key="7">
    <source>
        <dbReference type="EMBL" id="SNS92593.1"/>
    </source>
</evidence>
<evidence type="ECO:0000256" key="5">
    <source>
        <dbReference type="SAM" id="SignalP"/>
    </source>
</evidence>
<dbReference type="GO" id="GO:0030288">
    <property type="term" value="C:outer membrane-bounded periplasmic space"/>
    <property type="evidence" value="ECO:0007669"/>
    <property type="project" value="TreeGrafter"/>
</dbReference>
<dbReference type="SUPFAM" id="SSF53187">
    <property type="entry name" value="Zn-dependent exopeptidases"/>
    <property type="match status" value="1"/>
</dbReference>
<keyword evidence="8" id="KW-1185">Reference proteome</keyword>
<dbReference type="PANTHER" id="PTHR30404:SF0">
    <property type="entry name" value="N-ACETYLMURAMOYL-L-ALANINE AMIDASE AMIC"/>
    <property type="match status" value="1"/>
</dbReference>
<evidence type="ECO:0000256" key="4">
    <source>
        <dbReference type="SAM" id="MobiDB-lite"/>
    </source>
</evidence>
<keyword evidence="5" id="KW-0732">Signal</keyword>
<proteinExistence type="predicted"/>
<sequence length="278" mass="29149">MTRNPSRARLFQSALLLGLSCAALHAQAPNPPRSTILIDPAHGGPDNGARLAADLVEKDVNLALAQRLRSLLAERGFNVVFTREDDPPAQADGSRPPAVTTDQRAETANHAHPLACLLLHATNGGHGVHLFTSSLIPLTMIDEPKAVLNWETAQAGSIPQSLRLVNELSSSFNSARLPLVVGRASIRPIDSLTCPAILIEVAPLEGEGGAKTPVSDATYQQNVAEAIANGLISWRSHAAPAEAAEKTVTPEKPAKPASPKPAPAKPAAPAKQEDGDKP</sequence>
<feature type="region of interest" description="Disordered" evidence="4">
    <location>
        <begin position="238"/>
        <end position="278"/>
    </location>
</feature>
<dbReference type="InterPro" id="IPR050695">
    <property type="entry name" value="N-acetylmuramoyl_amidase_3"/>
</dbReference>
<feature type="chain" id="PRO_5012037348" description="N-acetylmuramoyl-L-alanine amidase" evidence="5">
    <location>
        <begin position="29"/>
        <end position="278"/>
    </location>
</feature>
<evidence type="ECO:0000256" key="1">
    <source>
        <dbReference type="ARBA" id="ARBA00001561"/>
    </source>
</evidence>
<protein>
    <recommendedName>
        <fullName evidence="2">N-acetylmuramoyl-L-alanine amidase</fullName>
        <ecNumber evidence="2">3.5.1.28</ecNumber>
    </recommendedName>
</protein>
<dbReference type="EC" id="3.5.1.28" evidence="2"/>
<feature type="signal peptide" evidence="5">
    <location>
        <begin position="1"/>
        <end position="28"/>
    </location>
</feature>
<dbReference type="Proteomes" id="UP000198356">
    <property type="component" value="Unassembled WGS sequence"/>
</dbReference>
<feature type="compositionally biased region" description="Pro residues" evidence="4">
    <location>
        <begin position="256"/>
        <end position="266"/>
    </location>
</feature>
<organism evidence="7 8">
    <name type="scientific">Granulicella rosea</name>
    <dbReference type="NCBI Taxonomy" id="474952"/>
    <lineage>
        <taxon>Bacteria</taxon>
        <taxon>Pseudomonadati</taxon>
        <taxon>Acidobacteriota</taxon>
        <taxon>Terriglobia</taxon>
        <taxon>Terriglobales</taxon>
        <taxon>Acidobacteriaceae</taxon>
        <taxon>Granulicella</taxon>
    </lineage>
</organism>
<dbReference type="RefSeq" id="WP_089408227.1">
    <property type="nucleotide sequence ID" value="NZ_FZOU01000003.1"/>
</dbReference>
<dbReference type="EMBL" id="FZOU01000003">
    <property type="protein sequence ID" value="SNS92593.1"/>
    <property type="molecule type" value="Genomic_DNA"/>
</dbReference>
<keyword evidence="3" id="KW-0378">Hydrolase</keyword>
<dbReference type="Gene3D" id="3.40.630.40">
    <property type="entry name" value="Zn-dependent exopeptidases"/>
    <property type="match status" value="1"/>
</dbReference>
<dbReference type="Pfam" id="PF01520">
    <property type="entry name" value="Amidase_3"/>
    <property type="match status" value="1"/>
</dbReference>
<dbReference type="PROSITE" id="PS51257">
    <property type="entry name" value="PROKAR_LIPOPROTEIN"/>
    <property type="match status" value="1"/>
</dbReference>
<comment type="catalytic activity">
    <reaction evidence="1">
        <text>Hydrolyzes the link between N-acetylmuramoyl residues and L-amino acid residues in certain cell-wall glycopeptides.</text>
        <dbReference type="EC" id="3.5.1.28"/>
    </reaction>
</comment>
<dbReference type="PANTHER" id="PTHR30404">
    <property type="entry name" value="N-ACETYLMURAMOYL-L-ALANINE AMIDASE"/>
    <property type="match status" value="1"/>
</dbReference>
<dbReference type="OrthoDB" id="9806267at2"/>
<dbReference type="CDD" id="cd02696">
    <property type="entry name" value="MurNAc-LAA"/>
    <property type="match status" value="1"/>
</dbReference>
<dbReference type="GO" id="GO:0008745">
    <property type="term" value="F:N-acetylmuramoyl-L-alanine amidase activity"/>
    <property type="evidence" value="ECO:0007669"/>
    <property type="project" value="UniProtKB-EC"/>
</dbReference>
<dbReference type="AlphaFoldDB" id="A0A239IHU5"/>
<evidence type="ECO:0000313" key="8">
    <source>
        <dbReference type="Proteomes" id="UP000198356"/>
    </source>
</evidence>
<reference evidence="7 8" key="1">
    <citation type="submission" date="2017-06" db="EMBL/GenBank/DDBJ databases">
        <authorList>
            <person name="Kim H.J."/>
            <person name="Triplett B.A."/>
        </authorList>
    </citation>
    <scope>NUCLEOTIDE SEQUENCE [LARGE SCALE GENOMIC DNA]</scope>
    <source>
        <strain evidence="7 8">DSM 18704</strain>
    </source>
</reference>
<evidence type="ECO:0000256" key="2">
    <source>
        <dbReference type="ARBA" id="ARBA00011901"/>
    </source>
</evidence>
<feature type="compositionally biased region" description="Basic and acidic residues" evidence="4">
    <location>
        <begin position="243"/>
        <end position="254"/>
    </location>
</feature>